<accession>A0A9D4QW76</accession>
<sequence length="645" mass="71422">MSSVENDVLDLSDVNGDSEFSGFESGDIVDTPYVASMVEVSTVTTKEKRGKSPVKGKKKVKSVVKKASKPVSRNQTPTNKSKKLPLSSIDINQLSKEDIVKLRQKLGIPDVDPHYYDTFDEYSYQEVDRPNLHVQINSEDVSDTETPGPSRSKNIEEELFGSVTSEDENWQPPKLKALETDKPIAKSLAKLINVACTSQCDIEEIAKKYKIPENVDMAGPPLVNPEIWKILDKRVHTQDRGLAEIQNIVATAMLTQTTIFPIWRSQTWFSMMMTILSDFPVRLPKHRDLLTLPHNGQEHPLAKKIIMGAATDQQTNRQTGQKQYVPHYYTQLIQGSLSWYSETKLSLYSETKLIGTVKPSSLSLYSETKLSWYSETKLSWYSETKLSWYSETKLSLYSETKLSLYSETKLIDTSETKLIGTVKPSSVDTVKPSSVGKVKPSSVGTVKPSSVVGIVKPSSVVGIVKPSSVVCTVKPSSVVGIVKPSSVVILQPSSLSWYSETKLIGILQPSSLSWYSETKLIGILQPSSLSWYSETKLIGTVKPTTLSWYSETKLIGTVKPSSVVGTVKPSSVVGKVKSSSLSWYSETKLTQLLILVQPSSLSFYSATKLIGILQPTTVDTVQPSSIDIILIQHLTKFGEDRMKTT</sequence>
<comment type="caution">
    <text evidence="2">The sequence shown here is derived from an EMBL/GenBank/DDBJ whole genome shotgun (WGS) entry which is preliminary data.</text>
</comment>
<evidence type="ECO:0000313" key="2">
    <source>
        <dbReference type="EMBL" id="KAH3844440.1"/>
    </source>
</evidence>
<dbReference type="Proteomes" id="UP000828390">
    <property type="component" value="Unassembled WGS sequence"/>
</dbReference>
<evidence type="ECO:0000313" key="3">
    <source>
        <dbReference type="Proteomes" id="UP000828390"/>
    </source>
</evidence>
<dbReference type="EMBL" id="JAIWYP010000003">
    <property type="protein sequence ID" value="KAH3844440.1"/>
    <property type="molecule type" value="Genomic_DNA"/>
</dbReference>
<organism evidence="2 3">
    <name type="scientific">Dreissena polymorpha</name>
    <name type="common">Zebra mussel</name>
    <name type="synonym">Mytilus polymorpha</name>
    <dbReference type="NCBI Taxonomy" id="45954"/>
    <lineage>
        <taxon>Eukaryota</taxon>
        <taxon>Metazoa</taxon>
        <taxon>Spiralia</taxon>
        <taxon>Lophotrochozoa</taxon>
        <taxon>Mollusca</taxon>
        <taxon>Bivalvia</taxon>
        <taxon>Autobranchia</taxon>
        <taxon>Heteroconchia</taxon>
        <taxon>Euheterodonta</taxon>
        <taxon>Imparidentia</taxon>
        <taxon>Neoheterodontei</taxon>
        <taxon>Myida</taxon>
        <taxon>Dreissenoidea</taxon>
        <taxon>Dreissenidae</taxon>
        <taxon>Dreissena</taxon>
    </lineage>
</organism>
<feature type="region of interest" description="Disordered" evidence="1">
    <location>
        <begin position="1"/>
        <end position="25"/>
    </location>
</feature>
<proteinExistence type="predicted"/>
<feature type="compositionally biased region" description="Basic residues" evidence="1">
    <location>
        <begin position="48"/>
        <end position="68"/>
    </location>
</feature>
<dbReference type="AlphaFoldDB" id="A0A9D4QW76"/>
<keyword evidence="3" id="KW-1185">Reference proteome</keyword>
<name>A0A9D4QW76_DREPO</name>
<reference evidence="2" key="2">
    <citation type="submission" date="2020-11" db="EMBL/GenBank/DDBJ databases">
        <authorList>
            <person name="McCartney M.A."/>
            <person name="Auch B."/>
            <person name="Kono T."/>
            <person name="Mallez S."/>
            <person name="Becker A."/>
            <person name="Gohl D.M."/>
            <person name="Silverstein K.A.T."/>
            <person name="Koren S."/>
            <person name="Bechman K.B."/>
            <person name="Herman A."/>
            <person name="Abrahante J.E."/>
            <person name="Garbe J."/>
        </authorList>
    </citation>
    <scope>NUCLEOTIDE SEQUENCE</scope>
    <source>
        <strain evidence="2">Duluth1</strain>
        <tissue evidence="2">Whole animal</tissue>
    </source>
</reference>
<evidence type="ECO:0000256" key="1">
    <source>
        <dbReference type="SAM" id="MobiDB-lite"/>
    </source>
</evidence>
<protein>
    <submittedName>
        <fullName evidence="2">Uncharacterized protein</fullName>
    </submittedName>
</protein>
<feature type="region of interest" description="Disordered" evidence="1">
    <location>
        <begin position="42"/>
        <end position="84"/>
    </location>
</feature>
<reference evidence="2" key="1">
    <citation type="journal article" date="2019" name="bioRxiv">
        <title>The Genome of the Zebra Mussel, Dreissena polymorpha: A Resource for Invasive Species Research.</title>
        <authorList>
            <person name="McCartney M.A."/>
            <person name="Auch B."/>
            <person name="Kono T."/>
            <person name="Mallez S."/>
            <person name="Zhang Y."/>
            <person name="Obille A."/>
            <person name="Becker A."/>
            <person name="Abrahante J.E."/>
            <person name="Garbe J."/>
            <person name="Badalamenti J.P."/>
            <person name="Herman A."/>
            <person name="Mangelson H."/>
            <person name="Liachko I."/>
            <person name="Sullivan S."/>
            <person name="Sone E.D."/>
            <person name="Koren S."/>
            <person name="Silverstein K.A.T."/>
            <person name="Beckman K.B."/>
            <person name="Gohl D.M."/>
        </authorList>
    </citation>
    <scope>NUCLEOTIDE SEQUENCE</scope>
    <source>
        <strain evidence="2">Duluth1</strain>
        <tissue evidence="2">Whole animal</tissue>
    </source>
</reference>
<gene>
    <name evidence="2" type="ORF">DPMN_086698</name>
</gene>